<dbReference type="RefSeq" id="WP_344531098.1">
    <property type="nucleotide sequence ID" value="NZ_BAAAUG010000278.1"/>
</dbReference>
<organism evidence="2 3">
    <name type="scientific">Streptomyces rectiviolaceus</name>
    <dbReference type="NCBI Taxonomy" id="332591"/>
    <lineage>
        <taxon>Bacteria</taxon>
        <taxon>Bacillati</taxon>
        <taxon>Actinomycetota</taxon>
        <taxon>Actinomycetes</taxon>
        <taxon>Kitasatosporales</taxon>
        <taxon>Streptomycetaceae</taxon>
        <taxon>Streptomyces</taxon>
    </lineage>
</organism>
<protein>
    <submittedName>
        <fullName evidence="2">Uncharacterized protein</fullName>
    </submittedName>
</protein>
<feature type="region of interest" description="Disordered" evidence="1">
    <location>
        <begin position="192"/>
        <end position="229"/>
    </location>
</feature>
<gene>
    <name evidence="2" type="ORF">GCM10010449_85000</name>
</gene>
<proteinExistence type="predicted"/>
<evidence type="ECO:0000313" key="2">
    <source>
        <dbReference type="EMBL" id="GAA3155463.1"/>
    </source>
</evidence>
<comment type="caution">
    <text evidence="2">The sequence shown here is derived from an EMBL/GenBank/DDBJ whole genome shotgun (WGS) entry which is preliminary data.</text>
</comment>
<feature type="compositionally biased region" description="Basic and acidic residues" evidence="1">
    <location>
        <begin position="192"/>
        <end position="205"/>
    </location>
</feature>
<feature type="compositionally biased region" description="Low complexity" evidence="1">
    <location>
        <begin position="1"/>
        <end position="19"/>
    </location>
</feature>
<evidence type="ECO:0000313" key="3">
    <source>
        <dbReference type="Proteomes" id="UP001501637"/>
    </source>
</evidence>
<evidence type="ECO:0000256" key="1">
    <source>
        <dbReference type="SAM" id="MobiDB-lite"/>
    </source>
</evidence>
<keyword evidence="3" id="KW-1185">Reference proteome</keyword>
<dbReference type="EMBL" id="BAAAUG010000278">
    <property type="protein sequence ID" value="GAA3155463.1"/>
    <property type="molecule type" value="Genomic_DNA"/>
</dbReference>
<accession>A0ABP6NQG7</accession>
<feature type="region of interest" description="Disordered" evidence="1">
    <location>
        <begin position="1"/>
        <end position="22"/>
    </location>
</feature>
<reference evidence="3" key="1">
    <citation type="journal article" date="2019" name="Int. J. Syst. Evol. Microbiol.">
        <title>The Global Catalogue of Microorganisms (GCM) 10K type strain sequencing project: providing services to taxonomists for standard genome sequencing and annotation.</title>
        <authorList>
            <consortium name="The Broad Institute Genomics Platform"/>
            <consortium name="The Broad Institute Genome Sequencing Center for Infectious Disease"/>
            <person name="Wu L."/>
            <person name="Ma J."/>
        </authorList>
    </citation>
    <scope>NUCLEOTIDE SEQUENCE [LARGE SCALE GENOMIC DNA]</scope>
    <source>
        <strain evidence="3">JCM 9092</strain>
    </source>
</reference>
<sequence length="304" mass="33058">MAYAPEAPATSTTAEGPTSHTQNQALNLNTFGYTREQQMEALHKLREAFKPEEIRHLPRVWCGQCKSAGRDGCPRHPVSKCGKCKQQMPNGGHIDLAYVGHAEATNRLLNVDPFWDWEPLTVDERGLPQVDGYRGLWIRLTVCGMSRLGYGHAGDKTGGDAVKEIIGDAIRNAGMRFGMALDLWTSSDLEKIESGDASPERDGREQPSTPAAARAGQPTPGATSDDKTGVLDRLYLQAVDGRTSPLVLTQVRGNAAKEGVLEYDVEGPPPERKRMPFRQLLDALETAVKQQQKAAQSGGEGRAA</sequence>
<dbReference type="Proteomes" id="UP001501637">
    <property type="component" value="Unassembled WGS sequence"/>
</dbReference>
<name>A0ABP6NQG7_9ACTN</name>